<evidence type="ECO:0000256" key="10">
    <source>
        <dbReference type="ARBA" id="ARBA00023136"/>
    </source>
</evidence>
<evidence type="ECO:0000256" key="6">
    <source>
        <dbReference type="ARBA" id="ARBA00022792"/>
    </source>
</evidence>
<dbReference type="GeneID" id="10509277"/>
<dbReference type="AlphaFoldDB" id="F0Z7H8"/>
<dbReference type="InParanoid" id="F0Z7H8"/>
<gene>
    <name evidence="12" type="ORF">DICPUDRAFT_147037</name>
</gene>
<evidence type="ECO:0000256" key="3">
    <source>
        <dbReference type="ARBA" id="ARBA00022448"/>
    </source>
</evidence>
<dbReference type="KEGG" id="dpp:DICPUDRAFT_147037"/>
<dbReference type="eggNOG" id="ENOG502RIAU">
    <property type="taxonomic scope" value="Eukaryota"/>
</dbReference>
<evidence type="ECO:0000256" key="9">
    <source>
        <dbReference type="ARBA" id="ARBA00023128"/>
    </source>
</evidence>
<accession>F0Z7H8</accession>
<keyword evidence="10 11" id="KW-0472">Membrane</keyword>
<dbReference type="Pfam" id="PF06212">
    <property type="entry name" value="GRIM-19"/>
    <property type="match status" value="1"/>
</dbReference>
<dbReference type="Proteomes" id="UP000001064">
    <property type="component" value="Unassembled WGS sequence"/>
</dbReference>
<organism evidence="12 13">
    <name type="scientific">Dictyostelium purpureum</name>
    <name type="common">Slime mold</name>
    <dbReference type="NCBI Taxonomy" id="5786"/>
    <lineage>
        <taxon>Eukaryota</taxon>
        <taxon>Amoebozoa</taxon>
        <taxon>Evosea</taxon>
        <taxon>Eumycetozoa</taxon>
        <taxon>Dictyostelia</taxon>
        <taxon>Dictyosteliales</taxon>
        <taxon>Dictyosteliaceae</taxon>
        <taxon>Dictyostelium</taxon>
    </lineage>
</organism>
<dbReference type="FunCoup" id="F0Z7H8">
    <property type="interactions" value="27"/>
</dbReference>
<dbReference type="VEuPathDB" id="AmoebaDB:DICPUDRAFT_147037"/>
<dbReference type="GO" id="GO:0005743">
    <property type="term" value="C:mitochondrial inner membrane"/>
    <property type="evidence" value="ECO:0007669"/>
    <property type="project" value="UniProtKB-SubCell"/>
</dbReference>
<evidence type="ECO:0000256" key="4">
    <source>
        <dbReference type="ARBA" id="ARBA00022660"/>
    </source>
</evidence>
<evidence type="ECO:0000256" key="7">
    <source>
        <dbReference type="ARBA" id="ARBA00022982"/>
    </source>
</evidence>
<comment type="similarity">
    <text evidence="2 11">Belongs to the complex I NDUFA13 subunit family.</text>
</comment>
<evidence type="ECO:0000313" key="12">
    <source>
        <dbReference type="EMBL" id="EGC40061.1"/>
    </source>
</evidence>
<evidence type="ECO:0000256" key="8">
    <source>
        <dbReference type="ARBA" id="ARBA00022989"/>
    </source>
</evidence>
<dbReference type="OMA" id="TRWMPPQ"/>
<keyword evidence="8 11" id="KW-1133">Transmembrane helix</keyword>
<evidence type="ECO:0000313" key="13">
    <source>
        <dbReference type="Proteomes" id="UP000001064"/>
    </source>
</evidence>
<dbReference type="InterPro" id="IPR009346">
    <property type="entry name" value="GRIM-19"/>
</dbReference>
<keyword evidence="3 11" id="KW-0813">Transport</keyword>
<evidence type="ECO:0000256" key="1">
    <source>
        <dbReference type="ARBA" id="ARBA00004298"/>
    </source>
</evidence>
<dbReference type="PANTHER" id="PTHR12966">
    <property type="entry name" value="NADH DEHYDROGENASE UBIQUINONE 1 ALPHA SUBCOMPLEX SUBUNIT 13"/>
    <property type="match status" value="1"/>
</dbReference>
<dbReference type="GO" id="GO:0045271">
    <property type="term" value="C:respiratory chain complex I"/>
    <property type="evidence" value="ECO:0000318"/>
    <property type="project" value="GO_Central"/>
</dbReference>
<proteinExistence type="inferred from homology"/>
<dbReference type="EMBL" id="GL870947">
    <property type="protein sequence ID" value="EGC40061.1"/>
    <property type="molecule type" value="Genomic_DNA"/>
</dbReference>
<protein>
    <recommendedName>
        <fullName evidence="11">NADH dehydrogenase [ubiquinone] 1 alpha subcomplex subunit 13</fullName>
    </recommendedName>
</protein>
<keyword evidence="5 11" id="KW-0812">Transmembrane</keyword>
<evidence type="ECO:0000256" key="5">
    <source>
        <dbReference type="ARBA" id="ARBA00022692"/>
    </source>
</evidence>
<dbReference type="OrthoDB" id="3308at2759"/>
<keyword evidence="7 11" id="KW-0249">Electron transport</keyword>
<dbReference type="RefSeq" id="XP_003283410.1">
    <property type="nucleotide sequence ID" value="XM_003283362.1"/>
</dbReference>
<reference evidence="13" key="1">
    <citation type="journal article" date="2011" name="Genome Biol.">
        <title>Comparative genomics of the social amoebae Dictyostelium discoideum and Dictyostelium purpureum.</title>
        <authorList>
            <consortium name="US DOE Joint Genome Institute (JGI-PGF)"/>
            <person name="Sucgang R."/>
            <person name="Kuo A."/>
            <person name="Tian X."/>
            <person name="Salerno W."/>
            <person name="Parikh A."/>
            <person name="Feasley C.L."/>
            <person name="Dalin E."/>
            <person name="Tu H."/>
            <person name="Huang E."/>
            <person name="Barry K."/>
            <person name="Lindquist E."/>
            <person name="Shapiro H."/>
            <person name="Bruce D."/>
            <person name="Schmutz J."/>
            <person name="Salamov A."/>
            <person name="Fey P."/>
            <person name="Gaudet P."/>
            <person name="Anjard C."/>
            <person name="Babu M.M."/>
            <person name="Basu S."/>
            <person name="Bushmanova Y."/>
            <person name="van der Wel H."/>
            <person name="Katoh-Kurasawa M."/>
            <person name="Dinh C."/>
            <person name="Coutinho P.M."/>
            <person name="Saito T."/>
            <person name="Elias M."/>
            <person name="Schaap P."/>
            <person name="Kay R.R."/>
            <person name="Henrissat B."/>
            <person name="Eichinger L."/>
            <person name="Rivero F."/>
            <person name="Putnam N.H."/>
            <person name="West C.M."/>
            <person name="Loomis W.F."/>
            <person name="Chisholm R.L."/>
            <person name="Shaulsky G."/>
            <person name="Strassmann J.E."/>
            <person name="Queller D.C."/>
            <person name="Kuspa A."/>
            <person name="Grigoriev I.V."/>
        </authorList>
    </citation>
    <scope>NUCLEOTIDE SEQUENCE [LARGE SCALE GENOMIC DNA]</scope>
    <source>
        <strain evidence="13">QSDP1</strain>
    </source>
</reference>
<dbReference type="PANTHER" id="PTHR12966:SF0">
    <property type="entry name" value="NADH DEHYDROGENASE [UBIQUINONE] 1 ALPHA SUBCOMPLEX SUBUNIT 13"/>
    <property type="match status" value="1"/>
</dbReference>
<keyword evidence="6 11" id="KW-0999">Mitochondrion inner membrane</keyword>
<comment type="subcellular location">
    <subcellularLocation>
        <location evidence="1 11">Mitochondrion inner membrane</location>
        <topology evidence="1 11">Single-pass membrane protein</topology>
        <orientation evidence="1 11">Matrix side</orientation>
    </subcellularLocation>
</comment>
<keyword evidence="9 11" id="KW-0496">Mitochondrion</keyword>
<keyword evidence="13" id="KW-1185">Reference proteome</keyword>
<name>F0Z7H8_DICPU</name>
<keyword evidence="4 11" id="KW-0679">Respiratory chain</keyword>
<sequence length="110" mass="12738">MSNKWTQDLPPVGGFPKLNYNRRAPVAISGYAIFGTFLVVTTVTTAIYFNEKIDRLNNQKEEKRRLSMILPILQAENDICFLASPHKNVYYTRWMPPQINKRQMAALPKH</sequence>
<dbReference type="STRING" id="5786.F0Z7H8"/>
<feature type="transmembrane region" description="Helical" evidence="11">
    <location>
        <begin position="28"/>
        <end position="49"/>
    </location>
</feature>
<evidence type="ECO:0000256" key="2">
    <source>
        <dbReference type="ARBA" id="ARBA00007312"/>
    </source>
</evidence>
<evidence type="ECO:0000256" key="11">
    <source>
        <dbReference type="RuleBase" id="RU368034"/>
    </source>
</evidence>
<comment type="function">
    <text evidence="11">Complex I functions in the transfer of electrons from NADH to the respiratory chain. Accessory subunit of the mitochondrial membrane respiratory chain NADH dehydrogenase (Complex I), that is believed not to be involved in catalysis.</text>
</comment>